<organism evidence="3">
    <name type="scientific">Melampsora larici-populina (strain 98AG31 / pathotype 3-4-7)</name>
    <name type="common">Poplar leaf rust fungus</name>
    <dbReference type="NCBI Taxonomy" id="747676"/>
    <lineage>
        <taxon>Eukaryota</taxon>
        <taxon>Fungi</taxon>
        <taxon>Dikarya</taxon>
        <taxon>Basidiomycota</taxon>
        <taxon>Pucciniomycotina</taxon>
        <taxon>Pucciniomycetes</taxon>
        <taxon>Pucciniales</taxon>
        <taxon>Melampsoraceae</taxon>
        <taxon>Melampsora</taxon>
    </lineage>
</organism>
<feature type="compositionally biased region" description="Polar residues" evidence="1">
    <location>
        <begin position="215"/>
        <end position="231"/>
    </location>
</feature>
<evidence type="ECO:0000256" key="1">
    <source>
        <dbReference type="SAM" id="MobiDB-lite"/>
    </source>
</evidence>
<proteinExistence type="predicted"/>
<gene>
    <name evidence="2" type="ORF">MELLADRAFT_76541</name>
</gene>
<evidence type="ECO:0000313" key="3">
    <source>
        <dbReference type="Proteomes" id="UP000001072"/>
    </source>
</evidence>
<evidence type="ECO:0000313" key="2">
    <source>
        <dbReference type="EMBL" id="EGG12054.1"/>
    </source>
</evidence>
<feature type="compositionally biased region" description="Acidic residues" evidence="1">
    <location>
        <begin position="144"/>
        <end position="153"/>
    </location>
</feature>
<dbReference type="Proteomes" id="UP000001072">
    <property type="component" value="Unassembled WGS sequence"/>
</dbReference>
<feature type="compositionally biased region" description="Polar residues" evidence="1">
    <location>
        <begin position="304"/>
        <end position="322"/>
    </location>
</feature>
<dbReference type="OrthoDB" id="5577209at2759"/>
<keyword evidence="3" id="KW-1185">Reference proteome</keyword>
<feature type="compositionally biased region" description="Basic residues" evidence="1">
    <location>
        <begin position="384"/>
        <end position="396"/>
    </location>
</feature>
<feature type="region of interest" description="Disordered" evidence="1">
    <location>
        <begin position="197"/>
        <end position="231"/>
    </location>
</feature>
<feature type="compositionally biased region" description="Acidic residues" evidence="1">
    <location>
        <begin position="202"/>
        <end position="212"/>
    </location>
</feature>
<protein>
    <recommendedName>
        <fullName evidence="4">CUE domain-containing protein</fullName>
    </recommendedName>
</protein>
<accession>F4R5I3</accession>
<feature type="region of interest" description="Disordered" evidence="1">
    <location>
        <begin position="304"/>
        <end position="402"/>
    </location>
</feature>
<dbReference type="InParanoid" id="F4R5I3"/>
<dbReference type="VEuPathDB" id="FungiDB:MELLADRAFT_76541"/>
<feature type="compositionally biased region" description="Gly residues" evidence="1">
    <location>
        <begin position="336"/>
        <end position="364"/>
    </location>
</feature>
<name>F4R5I3_MELLP</name>
<evidence type="ECO:0008006" key="4">
    <source>
        <dbReference type="Google" id="ProtNLM"/>
    </source>
</evidence>
<dbReference type="AlphaFoldDB" id="F4R5I3"/>
<dbReference type="eggNOG" id="KOG4501">
    <property type="taxonomic scope" value="Eukaryota"/>
</dbReference>
<sequence length="402" mass="44720">MISILENTNPKCSKHQNKSKVSIEMDSEYSKIIDQILSVLPEIDREMVILDVERRIEYQDEIEGPARFIDDHLSGRPHELQVEEDHQLSEILESRKNIFDDHQLDPSLLRTGKNRLNENSIMDDKSHLTDEVRAKIKARAEAVTSDEEEEDETDQRAPLIILGDSDGDEPGGKNQVMIDIFSDDDEAFLPTKVGSRALREGVEDESDEEEEAPIQSKNESPILTTNTNGNILSHRANQPILYKAYLENPEVFNRSSRGSQPRNRLKEKLEGGIVADDLLESWRIMFERNPEKDKILSRYAFRSESQSFQNDESTETESGPSHQHQDQDQGAKTSNRGGGGRGGRGGRGNGGRGRGGGGGGGGDGDGGRGRGRGRGKNSSNKLAHDRRVRGRDKKLKQMAGPG</sequence>
<dbReference type="KEGG" id="mlr:MELLADRAFT_76541"/>
<feature type="region of interest" description="Disordered" evidence="1">
    <location>
        <begin position="139"/>
        <end position="176"/>
    </location>
</feature>
<dbReference type="RefSeq" id="XP_007404429.1">
    <property type="nucleotide sequence ID" value="XM_007404367.1"/>
</dbReference>
<dbReference type="EMBL" id="GL883091">
    <property type="protein sequence ID" value="EGG12054.1"/>
    <property type="molecule type" value="Genomic_DNA"/>
</dbReference>
<reference evidence="3" key="1">
    <citation type="journal article" date="2011" name="Proc. Natl. Acad. Sci. U.S.A.">
        <title>Obligate biotrophy features unraveled by the genomic analysis of rust fungi.</title>
        <authorList>
            <person name="Duplessis S."/>
            <person name="Cuomo C.A."/>
            <person name="Lin Y.-C."/>
            <person name="Aerts A."/>
            <person name="Tisserant E."/>
            <person name="Veneault-Fourrey C."/>
            <person name="Joly D.L."/>
            <person name="Hacquard S."/>
            <person name="Amselem J."/>
            <person name="Cantarel B.L."/>
            <person name="Chiu R."/>
            <person name="Coutinho P.M."/>
            <person name="Feau N."/>
            <person name="Field M."/>
            <person name="Frey P."/>
            <person name="Gelhaye E."/>
            <person name="Goldberg J."/>
            <person name="Grabherr M.G."/>
            <person name="Kodira C.D."/>
            <person name="Kohler A."/>
            <person name="Kuees U."/>
            <person name="Lindquist E.A."/>
            <person name="Lucas S.M."/>
            <person name="Mago R."/>
            <person name="Mauceli E."/>
            <person name="Morin E."/>
            <person name="Murat C."/>
            <person name="Pangilinan J.L."/>
            <person name="Park R."/>
            <person name="Pearson M."/>
            <person name="Quesneville H."/>
            <person name="Rouhier N."/>
            <person name="Sakthikumar S."/>
            <person name="Salamov A.A."/>
            <person name="Schmutz J."/>
            <person name="Selles B."/>
            <person name="Shapiro H."/>
            <person name="Tanguay P."/>
            <person name="Tuskan G.A."/>
            <person name="Henrissat B."/>
            <person name="Van de Peer Y."/>
            <person name="Rouze P."/>
            <person name="Ellis J.G."/>
            <person name="Dodds P.N."/>
            <person name="Schein J.E."/>
            <person name="Zhong S."/>
            <person name="Hamelin R.C."/>
            <person name="Grigoriev I.V."/>
            <person name="Szabo L.J."/>
            <person name="Martin F."/>
        </authorList>
    </citation>
    <scope>NUCLEOTIDE SEQUENCE [LARGE SCALE GENOMIC DNA]</scope>
    <source>
        <strain evidence="3">98AG31 / pathotype 3-4-7</strain>
    </source>
</reference>
<dbReference type="GeneID" id="18932799"/>
<dbReference type="HOGENOM" id="CLU_685263_0_0_1"/>